<dbReference type="InterPro" id="IPR002508">
    <property type="entry name" value="MurNAc-LAA_cat"/>
</dbReference>
<sequence>MSGSQSLSRRRLLKGAGAMWLLSVSQVGFAAVSQVVAVRIWPASSYTRVTVESNRVIKYRQFALSNPDRLVVDLEGVNLNSVLKGMGAQIRGDDPYIKSARVGQFDPQTVRMVFELKQDVKPQLFALAPVAGFKERLVMDLYPASSKDVQDPLLALLEEYNKDGLEKQVPPAQSGPQPGKAGRDRPIVIMLDPGHGGEDSGAVGLYKTREKDVVLQIARRLRALIEKEGNMKAYMTRNEDIFIPLKVRVAKAQKQRADLFVSIHADAFTSRQPSGSSVFALSTKGATSTAAKYLAQTQNAADLVGGVSKSGDRYVDHTMFDMVQSLTITDSLKFGKAVLKRLGQVNNLHKNQVEQAGFAVLKAPDIPSILVETAFISNVEEERKLKTAKFQQEVAESILAGIKSLFCRWRNAGKARVIRRVTVKECPRRQYPRSRSLNGHQRRYAAGFQRQY</sequence>
<evidence type="ECO:0000313" key="12">
    <source>
        <dbReference type="EMBL" id="VFS63235.1"/>
    </source>
</evidence>
<keyword evidence="5" id="KW-0732">Signal</keyword>
<dbReference type="NCBIfam" id="NF038267">
    <property type="entry name" value="amidase_AmiC"/>
    <property type="match status" value="1"/>
</dbReference>
<dbReference type="GO" id="GO:0009253">
    <property type="term" value="P:peptidoglycan catabolic process"/>
    <property type="evidence" value="ECO:0007669"/>
    <property type="project" value="InterPro"/>
</dbReference>
<dbReference type="GO" id="GO:0030288">
    <property type="term" value="C:outer membrane-bounded periplasmic space"/>
    <property type="evidence" value="ECO:0007669"/>
    <property type="project" value="TreeGrafter"/>
</dbReference>
<proteinExistence type="inferred from homology"/>
<feature type="region of interest" description="Disordered" evidence="10">
    <location>
        <begin position="165"/>
        <end position="185"/>
    </location>
</feature>
<accession>A0A485AQJ5</accession>
<dbReference type="EMBL" id="CAADJD010000018">
    <property type="protein sequence ID" value="VFS63235.1"/>
    <property type="molecule type" value="Genomic_DNA"/>
</dbReference>
<dbReference type="PANTHER" id="PTHR30404">
    <property type="entry name" value="N-ACETYLMURAMOYL-L-ALANINE AMIDASE"/>
    <property type="match status" value="1"/>
</dbReference>
<dbReference type="InterPro" id="IPR006311">
    <property type="entry name" value="TAT_signal"/>
</dbReference>
<dbReference type="Gene3D" id="3.40.630.40">
    <property type="entry name" value="Zn-dependent exopeptidases"/>
    <property type="match status" value="1"/>
</dbReference>
<dbReference type="Gene3D" id="2.60.40.3500">
    <property type="match status" value="1"/>
</dbReference>
<evidence type="ECO:0000256" key="5">
    <source>
        <dbReference type="ARBA" id="ARBA00022729"/>
    </source>
</evidence>
<dbReference type="CDD" id="cd02696">
    <property type="entry name" value="MurNAc-LAA"/>
    <property type="match status" value="1"/>
</dbReference>
<dbReference type="AlphaFoldDB" id="A0A485AQJ5"/>
<keyword evidence="7 12" id="KW-0378">Hydrolase</keyword>
<dbReference type="Pfam" id="PF01520">
    <property type="entry name" value="Amidase_3"/>
    <property type="match status" value="1"/>
</dbReference>
<keyword evidence="8" id="KW-0961">Cell wall biogenesis/degradation</keyword>
<evidence type="ECO:0000313" key="13">
    <source>
        <dbReference type="Proteomes" id="UP000401081"/>
    </source>
</evidence>
<dbReference type="InterPro" id="IPR021731">
    <property type="entry name" value="AMIN_dom"/>
</dbReference>
<dbReference type="Pfam" id="PF11741">
    <property type="entry name" value="AMIN"/>
    <property type="match status" value="1"/>
</dbReference>
<name>A0A485AQJ5_KLUCR</name>
<comment type="subcellular location">
    <subcellularLocation>
        <location evidence="2">Periplasm</location>
    </subcellularLocation>
</comment>
<dbReference type="SMART" id="SM00646">
    <property type="entry name" value="Ami_3"/>
    <property type="match status" value="1"/>
</dbReference>
<dbReference type="InterPro" id="IPR049745">
    <property type="entry name" value="AmiC"/>
</dbReference>
<feature type="domain" description="MurNAc-LAA" evidence="11">
    <location>
        <begin position="249"/>
        <end position="403"/>
    </location>
</feature>
<evidence type="ECO:0000256" key="9">
    <source>
        <dbReference type="ARBA" id="ARBA00074581"/>
    </source>
</evidence>
<evidence type="ECO:0000256" key="3">
    <source>
        <dbReference type="ARBA" id="ARBA00010860"/>
    </source>
</evidence>
<reference evidence="12 13" key="1">
    <citation type="submission" date="2019-03" db="EMBL/GenBank/DDBJ databases">
        <authorList>
            <consortium name="Pathogen Informatics"/>
        </authorList>
    </citation>
    <scope>NUCLEOTIDE SEQUENCE [LARGE SCALE GENOMIC DNA]</scope>
    <source>
        <strain evidence="12 13">NCTC12993</strain>
    </source>
</reference>
<organism evidence="12 13">
    <name type="scientific">Kluyvera cryocrescens</name>
    <name type="common">Kluyvera citrophila</name>
    <dbReference type="NCBI Taxonomy" id="580"/>
    <lineage>
        <taxon>Bacteria</taxon>
        <taxon>Pseudomonadati</taxon>
        <taxon>Pseudomonadota</taxon>
        <taxon>Gammaproteobacteria</taxon>
        <taxon>Enterobacterales</taxon>
        <taxon>Enterobacteriaceae</taxon>
        <taxon>Kluyvera</taxon>
    </lineage>
</organism>
<gene>
    <name evidence="12" type="primary">amiC</name>
    <name evidence="12" type="ORF">NCTC12993_02537</name>
</gene>
<dbReference type="Proteomes" id="UP000401081">
    <property type="component" value="Unassembled WGS sequence"/>
</dbReference>
<protein>
    <recommendedName>
        <fullName evidence="9">N-acetylmuramoyl-L-alanine amidase AmiC</fullName>
        <ecNumber evidence="4">3.5.1.28</ecNumber>
    </recommendedName>
</protein>
<evidence type="ECO:0000256" key="8">
    <source>
        <dbReference type="ARBA" id="ARBA00023316"/>
    </source>
</evidence>
<evidence type="ECO:0000256" key="7">
    <source>
        <dbReference type="ARBA" id="ARBA00022801"/>
    </source>
</evidence>
<dbReference type="GO" id="GO:0008745">
    <property type="term" value="F:N-acetylmuramoyl-L-alanine amidase activity"/>
    <property type="evidence" value="ECO:0007669"/>
    <property type="project" value="UniProtKB-EC"/>
</dbReference>
<comment type="similarity">
    <text evidence="3">Belongs to the N-acetylmuramoyl-L-alanine amidase 3 family.</text>
</comment>
<dbReference type="PROSITE" id="PS51318">
    <property type="entry name" value="TAT"/>
    <property type="match status" value="1"/>
</dbReference>
<evidence type="ECO:0000256" key="10">
    <source>
        <dbReference type="SAM" id="MobiDB-lite"/>
    </source>
</evidence>
<dbReference type="GO" id="GO:0071555">
    <property type="term" value="P:cell wall organization"/>
    <property type="evidence" value="ECO:0007669"/>
    <property type="project" value="UniProtKB-KW"/>
</dbReference>
<evidence type="ECO:0000256" key="2">
    <source>
        <dbReference type="ARBA" id="ARBA00004418"/>
    </source>
</evidence>
<evidence type="ECO:0000259" key="11">
    <source>
        <dbReference type="SMART" id="SM00646"/>
    </source>
</evidence>
<dbReference type="FunFam" id="2.60.40.3500:FF:000001">
    <property type="entry name" value="N-acetylmuramoyl-L-alanine amidase"/>
    <property type="match status" value="1"/>
</dbReference>
<comment type="catalytic activity">
    <reaction evidence="1">
        <text>Hydrolyzes the link between N-acetylmuramoyl residues and L-amino acid residues in certain cell-wall glycopeptides.</text>
        <dbReference type="EC" id="3.5.1.28"/>
    </reaction>
</comment>
<keyword evidence="13" id="KW-1185">Reference proteome</keyword>
<evidence type="ECO:0000256" key="1">
    <source>
        <dbReference type="ARBA" id="ARBA00001561"/>
    </source>
</evidence>
<keyword evidence="6" id="KW-0574">Periplasm</keyword>
<evidence type="ECO:0000256" key="4">
    <source>
        <dbReference type="ARBA" id="ARBA00011901"/>
    </source>
</evidence>
<dbReference type="PANTHER" id="PTHR30404:SF0">
    <property type="entry name" value="N-ACETYLMURAMOYL-L-ALANINE AMIDASE AMIC"/>
    <property type="match status" value="1"/>
</dbReference>
<dbReference type="SUPFAM" id="SSF53187">
    <property type="entry name" value="Zn-dependent exopeptidases"/>
    <property type="match status" value="1"/>
</dbReference>
<evidence type="ECO:0000256" key="6">
    <source>
        <dbReference type="ARBA" id="ARBA00022764"/>
    </source>
</evidence>
<dbReference type="FunFam" id="3.40.630.40:FF:000001">
    <property type="entry name" value="N-acetylmuramoyl-L-alanine amidase"/>
    <property type="match status" value="1"/>
</dbReference>
<dbReference type="InterPro" id="IPR050695">
    <property type="entry name" value="N-acetylmuramoyl_amidase_3"/>
</dbReference>
<dbReference type="EC" id="3.5.1.28" evidence="4"/>